<evidence type="ECO:0000313" key="2">
    <source>
        <dbReference type="EMBL" id="UWZ82360.1"/>
    </source>
</evidence>
<proteinExistence type="predicted"/>
<organism evidence="2 3">
    <name type="scientific">Occallatibacter riparius</name>
    <dbReference type="NCBI Taxonomy" id="1002689"/>
    <lineage>
        <taxon>Bacteria</taxon>
        <taxon>Pseudomonadati</taxon>
        <taxon>Acidobacteriota</taxon>
        <taxon>Terriglobia</taxon>
        <taxon>Terriglobales</taxon>
        <taxon>Acidobacteriaceae</taxon>
        <taxon>Occallatibacter</taxon>
    </lineage>
</organism>
<dbReference type="AlphaFoldDB" id="A0A9J7BHT6"/>
<evidence type="ECO:0000313" key="3">
    <source>
        <dbReference type="Proteomes" id="UP001059380"/>
    </source>
</evidence>
<keyword evidence="3" id="KW-1185">Reference proteome</keyword>
<accession>A0A9J7BHT6</accession>
<keyword evidence="1" id="KW-1133">Transmembrane helix</keyword>
<sequence length="97" mass="11312">MPPRTSIFRLRQRSLLRGILLCIGAFFLSLYLSGFPHMNTMHLSHWQTLAVLLACWSMVETIRCADRTWSLYYAGVLILLYSEVMILSMAVFLFFYP</sequence>
<dbReference type="Proteomes" id="UP001059380">
    <property type="component" value="Chromosome"/>
</dbReference>
<dbReference type="RefSeq" id="WP_260791544.1">
    <property type="nucleotide sequence ID" value="NZ_CP093313.1"/>
</dbReference>
<protein>
    <submittedName>
        <fullName evidence="2">Permease</fullName>
    </submittedName>
</protein>
<dbReference type="EMBL" id="CP093313">
    <property type="protein sequence ID" value="UWZ82360.1"/>
    <property type="molecule type" value="Genomic_DNA"/>
</dbReference>
<evidence type="ECO:0000256" key="1">
    <source>
        <dbReference type="SAM" id="Phobius"/>
    </source>
</evidence>
<keyword evidence="1" id="KW-0812">Transmembrane</keyword>
<keyword evidence="1" id="KW-0472">Membrane</keyword>
<name>A0A9J7BHT6_9BACT</name>
<feature type="transmembrane region" description="Helical" evidence="1">
    <location>
        <begin position="71"/>
        <end position="96"/>
    </location>
</feature>
<gene>
    <name evidence="2" type="ORF">MOP44_17495</name>
</gene>
<reference evidence="2" key="1">
    <citation type="submission" date="2021-04" db="EMBL/GenBank/DDBJ databases">
        <title>Phylogenetic analysis of Acidobacteriaceae.</title>
        <authorList>
            <person name="Qiu L."/>
            <person name="Zhang Q."/>
        </authorList>
    </citation>
    <scope>NUCLEOTIDE SEQUENCE</scope>
    <source>
        <strain evidence="2">DSM 25168</strain>
    </source>
</reference>
<feature type="transmembrane region" description="Helical" evidence="1">
    <location>
        <begin position="14"/>
        <end position="31"/>
    </location>
</feature>
<dbReference type="KEGG" id="orp:MOP44_17495"/>